<dbReference type="KEGG" id="alm:AO498_09980"/>
<dbReference type="GO" id="GO:0050090">
    <property type="term" value="F:mannuronate reductase activity"/>
    <property type="evidence" value="ECO:0007669"/>
    <property type="project" value="UniProtKB-EC"/>
</dbReference>
<dbReference type="EMBL" id="CP012836">
    <property type="protein sequence ID" value="AMQ56753.1"/>
    <property type="molecule type" value="Genomic_DNA"/>
</dbReference>
<dbReference type="InterPro" id="IPR036291">
    <property type="entry name" value="NAD(P)-bd_dom_sf"/>
</dbReference>
<reference evidence="5" key="1">
    <citation type="submission" date="2015-09" db="EMBL/GenBank/DDBJ databases">
        <title>Complete sequence of Algoriphagus sp. M8-2.</title>
        <authorList>
            <person name="Shintani M."/>
        </authorList>
    </citation>
    <scope>NUCLEOTIDE SEQUENCE [LARGE SCALE GENOMIC DNA]</scope>
    <source>
        <strain evidence="5">M8-2</strain>
    </source>
</reference>
<dbReference type="PANTHER" id="PTHR43618:SF8">
    <property type="entry name" value="7ALPHA-HYDROXYSTEROID DEHYDROGENASE"/>
    <property type="match status" value="1"/>
</dbReference>
<evidence type="ECO:0000256" key="2">
    <source>
        <dbReference type="ARBA" id="ARBA00022857"/>
    </source>
</evidence>
<name>A0A142ENP8_9BACT</name>
<dbReference type="InterPro" id="IPR002347">
    <property type="entry name" value="SDR_fam"/>
</dbReference>
<gene>
    <name evidence="4" type="ORF">AO498_09980</name>
</gene>
<dbReference type="SUPFAM" id="SSF51735">
    <property type="entry name" value="NAD(P)-binding Rossmann-fold domains"/>
    <property type="match status" value="1"/>
</dbReference>
<evidence type="ECO:0000313" key="5">
    <source>
        <dbReference type="Proteomes" id="UP000073816"/>
    </source>
</evidence>
<dbReference type="EC" id="1.1.1.131" evidence="4"/>
<dbReference type="OrthoDB" id="9803333at2"/>
<keyword evidence="3 4" id="KW-0560">Oxidoreductase</keyword>
<reference evidence="4 5" key="2">
    <citation type="journal article" date="2016" name="Genome Announc.">
        <title>Complete Genome Sequence of Algoriphagus sp. Strain M8-2, Isolated from a Brackish Lake.</title>
        <authorList>
            <person name="Muraguchi Y."/>
            <person name="Kushimoto K."/>
            <person name="Ohtsubo Y."/>
            <person name="Suzuki T."/>
            <person name="Dohra H."/>
            <person name="Kimbara K."/>
            <person name="Shintani M."/>
        </authorList>
    </citation>
    <scope>NUCLEOTIDE SEQUENCE [LARGE SCALE GENOMIC DNA]</scope>
    <source>
        <strain evidence="4 5">M8-2</strain>
    </source>
</reference>
<dbReference type="PROSITE" id="PS00061">
    <property type="entry name" value="ADH_SHORT"/>
    <property type="match status" value="1"/>
</dbReference>
<dbReference type="AlphaFoldDB" id="A0A142ENP8"/>
<dbReference type="PATRIC" id="fig|1727163.4.peg.2086"/>
<dbReference type="Pfam" id="PF13561">
    <property type="entry name" value="adh_short_C2"/>
    <property type="match status" value="1"/>
</dbReference>
<organism evidence="4 5">
    <name type="scientific">Algoriphagus sanaruensis</name>
    <dbReference type="NCBI Taxonomy" id="1727163"/>
    <lineage>
        <taxon>Bacteria</taxon>
        <taxon>Pseudomonadati</taxon>
        <taxon>Bacteroidota</taxon>
        <taxon>Cytophagia</taxon>
        <taxon>Cytophagales</taxon>
        <taxon>Cyclobacteriaceae</taxon>
        <taxon>Algoriphagus</taxon>
    </lineage>
</organism>
<protein>
    <submittedName>
        <fullName evidence="4">D-mannonate oxidoreductase</fullName>
        <ecNumber evidence="4">1.1.1.131</ecNumber>
    </submittedName>
</protein>
<evidence type="ECO:0000313" key="4">
    <source>
        <dbReference type="EMBL" id="AMQ56753.1"/>
    </source>
</evidence>
<sequence>MSDLFSLSGKKIAFSGATGVLGKTMAVHLAKEGAELLILGRTPEKVSDLVSEINSHGGKAWGYYVDVTDEDSISKVAQVIEAQHGHIDILINSAGGNMPGAVVRPDQNFLDLDTDALRKVMDLNYLGTVLPIKALLPLMLKKGKGNILNISSMAASRPMTRVMGYASAKAAIDNLTKWLSVELAQKHGPNFRVNAIAPGFFLTEQNRTLLTEADKTLTVRGKQIISHTPMSRFGKPEDLLGALQWLCSDASAFVTGTIIPVDGGFSAYSGV</sequence>
<evidence type="ECO:0000256" key="1">
    <source>
        <dbReference type="ARBA" id="ARBA00006484"/>
    </source>
</evidence>
<dbReference type="STRING" id="1727163.AO498_09980"/>
<dbReference type="NCBIfam" id="NF006132">
    <property type="entry name" value="PRK08277.1"/>
    <property type="match status" value="1"/>
</dbReference>
<keyword evidence="5" id="KW-1185">Reference proteome</keyword>
<dbReference type="GO" id="GO:0005975">
    <property type="term" value="P:carbohydrate metabolic process"/>
    <property type="evidence" value="ECO:0007669"/>
    <property type="project" value="UniProtKB-ARBA"/>
</dbReference>
<comment type="similarity">
    <text evidence="1">Belongs to the short-chain dehydrogenases/reductases (SDR) family.</text>
</comment>
<dbReference type="RefSeq" id="WP_067546805.1">
    <property type="nucleotide sequence ID" value="NZ_CP012836.1"/>
</dbReference>
<dbReference type="Gene3D" id="3.40.50.720">
    <property type="entry name" value="NAD(P)-binding Rossmann-like Domain"/>
    <property type="match status" value="1"/>
</dbReference>
<dbReference type="PANTHER" id="PTHR43618">
    <property type="entry name" value="7-ALPHA-HYDROXYSTEROID DEHYDROGENASE"/>
    <property type="match status" value="1"/>
</dbReference>
<accession>A0A142ENP8</accession>
<evidence type="ECO:0000256" key="3">
    <source>
        <dbReference type="ARBA" id="ARBA00023002"/>
    </source>
</evidence>
<dbReference type="FunFam" id="3.40.50.720:FF:000240">
    <property type="entry name" value="SDR family oxidoreductase"/>
    <property type="match status" value="1"/>
</dbReference>
<dbReference type="Proteomes" id="UP000073816">
    <property type="component" value="Chromosome"/>
</dbReference>
<dbReference type="PRINTS" id="PR00081">
    <property type="entry name" value="GDHRDH"/>
</dbReference>
<dbReference type="PRINTS" id="PR00080">
    <property type="entry name" value="SDRFAMILY"/>
</dbReference>
<dbReference type="InterPro" id="IPR020904">
    <property type="entry name" value="Sc_DH/Rdtase_CS"/>
</dbReference>
<keyword evidence="2" id="KW-0521">NADP</keyword>
<dbReference type="InterPro" id="IPR052178">
    <property type="entry name" value="Sec_Metab_Biosynth_SDR"/>
</dbReference>
<proteinExistence type="inferred from homology"/>